<keyword evidence="1" id="KW-1133">Transmembrane helix</keyword>
<evidence type="ECO:0000313" key="4">
    <source>
        <dbReference type="EMBL" id="OIR04719.1"/>
    </source>
</evidence>
<feature type="domain" description="DUF7088" evidence="3">
    <location>
        <begin position="40"/>
        <end position="111"/>
    </location>
</feature>
<dbReference type="InterPro" id="IPR029062">
    <property type="entry name" value="Class_I_gatase-like"/>
</dbReference>
<dbReference type="SUPFAM" id="SSF52317">
    <property type="entry name" value="Class I glutamine amidotransferase-like"/>
    <property type="match status" value="1"/>
</dbReference>
<comment type="caution">
    <text evidence="4">The sequence shown here is derived from an EMBL/GenBank/DDBJ whole genome shotgun (WGS) entry which is preliminary data.</text>
</comment>
<evidence type="ECO:0000256" key="1">
    <source>
        <dbReference type="SAM" id="Phobius"/>
    </source>
</evidence>
<evidence type="ECO:0000259" key="2">
    <source>
        <dbReference type="Pfam" id="PF09822"/>
    </source>
</evidence>
<protein>
    <submittedName>
        <fullName evidence="4">ABC-type uncharacterized transport system</fullName>
    </submittedName>
</protein>
<feature type="transmembrane region" description="Helical" evidence="1">
    <location>
        <begin position="416"/>
        <end position="438"/>
    </location>
</feature>
<dbReference type="Pfam" id="PF09822">
    <property type="entry name" value="ABC_transp_aux"/>
    <property type="match status" value="1"/>
</dbReference>
<keyword evidence="1" id="KW-0812">Transmembrane</keyword>
<accession>A0A1J5S8Q9</accession>
<keyword evidence="1" id="KW-0472">Membrane</keyword>
<dbReference type="InterPro" id="IPR019196">
    <property type="entry name" value="ABC_transp_unknown"/>
</dbReference>
<dbReference type="AlphaFoldDB" id="A0A1J5S8Q9"/>
<organism evidence="4">
    <name type="scientific">mine drainage metagenome</name>
    <dbReference type="NCBI Taxonomy" id="410659"/>
    <lineage>
        <taxon>unclassified sequences</taxon>
        <taxon>metagenomes</taxon>
        <taxon>ecological metagenomes</taxon>
    </lineage>
</organism>
<reference evidence="4" key="1">
    <citation type="submission" date="2016-10" db="EMBL/GenBank/DDBJ databases">
        <title>Sequence of Gallionella enrichment culture.</title>
        <authorList>
            <person name="Poehlein A."/>
            <person name="Muehling M."/>
            <person name="Daniel R."/>
        </authorList>
    </citation>
    <scope>NUCLEOTIDE SEQUENCE</scope>
</reference>
<name>A0A1J5S8Q9_9ZZZZ</name>
<gene>
    <name evidence="4" type="ORF">GALL_131050</name>
</gene>
<feature type="domain" description="ABC-type uncharacterised transport system" evidence="2">
    <location>
        <begin position="155"/>
        <end position="381"/>
    </location>
</feature>
<dbReference type="EMBL" id="MLJW01000055">
    <property type="protein sequence ID" value="OIR04719.1"/>
    <property type="molecule type" value="Genomic_DNA"/>
</dbReference>
<dbReference type="Pfam" id="PF23357">
    <property type="entry name" value="DUF7088"/>
    <property type="match status" value="1"/>
</dbReference>
<proteinExistence type="predicted"/>
<dbReference type="InterPro" id="IPR055396">
    <property type="entry name" value="DUF7088"/>
</dbReference>
<evidence type="ECO:0000259" key="3">
    <source>
        <dbReference type="Pfam" id="PF23357"/>
    </source>
</evidence>
<sequence length="442" mass="48582">MKRFLPPLKRIASLLLVLVAAGALFQLAARYPAQWDVTQNALNSLEPGSVDALALLKGPVQITVYATQQDARFGDIRKFISEFVALYQRYKPDISLTFVDPVKEPEAMRKASIKGNGEMVVEFAGRNEHLTTLNEQTLSGALLSLAHNKDQALMYLGGHGERKLEGIANDDLGDFGARLKQLGYNAVSLNLALAQDIPANTSMMVITHPQIRLMPGEVGKLLHYIDNGGNLLWLVDAEPLRGLEPLAEKLGISFMPGIVIDPAAQEMNAPLNWTLGTGYPPHAVTRNFDLITVFPNARAISIDQKDGWQTHTLVEGAPRGWVSDHGISKHIDKDRDIPGPFSLSVALQRTVNDREQRIIVVGTGSFLANIYSGNGGNLDLGINMVNWLANEERLITVQPHAAKDGKITLSKNQLTIISVSFLVLLPLLLVVVGILQWWRRKH</sequence>